<reference evidence="11 12" key="1">
    <citation type="submission" date="2019-09" db="EMBL/GenBank/DDBJ databases">
        <title>Genome sequence and assembly of Taibaiella sp.</title>
        <authorList>
            <person name="Chhetri G."/>
        </authorList>
    </citation>
    <scope>NUCLEOTIDE SEQUENCE [LARGE SCALE GENOMIC DNA]</scope>
    <source>
        <strain evidence="11 12">KVB11</strain>
    </source>
</reference>
<feature type="active site" evidence="9">
    <location>
        <position position="149"/>
    </location>
</feature>
<keyword evidence="12" id="KW-1185">Reference proteome</keyword>
<comment type="catalytic activity">
    <reaction evidence="9">
        <text>Release of signal peptides from bacterial membrane prolipoproteins. Hydrolyzes -Xaa-Yaa-Zaa-|-(S,diacylglyceryl)Cys-, in which Xaa is hydrophobic (preferably Leu), and Yaa (Ala or Ser) and Zaa (Gly or Ala) have small, neutral side chains.</text>
        <dbReference type="EC" id="3.4.23.36"/>
    </reaction>
</comment>
<keyword evidence="6 9" id="KW-0378">Hydrolase</keyword>
<name>A0A5M6CM81_9BACT</name>
<comment type="caution">
    <text evidence="11">The sequence shown here is derived from an EMBL/GenBank/DDBJ whole genome shotgun (WGS) entry which is preliminary data.</text>
</comment>
<keyword evidence="5 9" id="KW-0064">Aspartyl protease</keyword>
<dbReference type="EMBL" id="VWSH01000001">
    <property type="protein sequence ID" value="KAA5536116.1"/>
    <property type="molecule type" value="Genomic_DNA"/>
</dbReference>
<evidence type="ECO:0000256" key="7">
    <source>
        <dbReference type="ARBA" id="ARBA00022989"/>
    </source>
</evidence>
<dbReference type="EC" id="3.4.23.36" evidence="9"/>
<gene>
    <name evidence="9" type="primary">lspA</name>
    <name evidence="11" type="ORF">F0919_00140</name>
</gene>
<dbReference type="Proteomes" id="UP000323632">
    <property type="component" value="Unassembled WGS sequence"/>
</dbReference>
<dbReference type="UniPathway" id="UPA00665"/>
<evidence type="ECO:0000256" key="10">
    <source>
        <dbReference type="RuleBase" id="RU004181"/>
    </source>
</evidence>
<comment type="pathway">
    <text evidence="9">Protein modification; lipoprotein biosynthesis (signal peptide cleavage).</text>
</comment>
<dbReference type="PANTHER" id="PTHR33695">
    <property type="entry name" value="LIPOPROTEIN SIGNAL PEPTIDASE"/>
    <property type="match status" value="1"/>
</dbReference>
<feature type="active site" evidence="9">
    <location>
        <position position="183"/>
    </location>
</feature>
<keyword evidence="8 9" id="KW-0472">Membrane</keyword>
<evidence type="ECO:0000256" key="5">
    <source>
        <dbReference type="ARBA" id="ARBA00022750"/>
    </source>
</evidence>
<dbReference type="PANTHER" id="PTHR33695:SF1">
    <property type="entry name" value="LIPOPROTEIN SIGNAL PEPTIDASE"/>
    <property type="match status" value="1"/>
</dbReference>
<feature type="transmembrane region" description="Helical" evidence="9">
    <location>
        <begin position="178"/>
        <end position="196"/>
    </location>
</feature>
<evidence type="ECO:0000256" key="4">
    <source>
        <dbReference type="ARBA" id="ARBA00022692"/>
    </source>
</evidence>
<proteinExistence type="inferred from homology"/>
<keyword evidence="11" id="KW-0449">Lipoprotein</keyword>
<evidence type="ECO:0000256" key="8">
    <source>
        <dbReference type="ARBA" id="ARBA00023136"/>
    </source>
</evidence>
<feature type="transmembrane region" description="Helical" evidence="9">
    <location>
        <begin position="96"/>
        <end position="120"/>
    </location>
</feature>
<comment type="similarity">
    <text evidence="1 9 10">Belongs to the peptidase A8 family.</text>
</comment>
<keyword evidence="3 9" id="KW-0645">Protease</keyword>
<evidence type="ECO:0000313" key="11">
    <source>
        <dbReference type="EMBL" id="KAA5536116.1"/>
    </source>
</evidence>
<comment type="function">
    <text evidence="9">This protein specifically catalyzes the removal of signal peptides from prolipoproteins.</text>
</comment>
<comment type="subcellular location">
    <subcellularLocation>
        <location evidence="9">Cell membrane</location>
        <topology evidence="9">Multi-pass membrane protein</topology>
    </subcellularLocation>
</comment>
<dbReference type="PRINTS" id="PR00781">
    <property type="entry name" value="LIPOSIGPTASE"/>
</dbReference>
<organism evidence="11 12">
    <name type="scientific">Taibaiella lutea</name>
    <dbReference type="NCBI Taxonomy" id="2608001"/>
    <lineage>
        <taxon>Bacteria</taxon>
        <taxon>Pseudomonadati</taxon>
        <taxon>Bacteroidota</taxon>
        <taxon>Chitinophagia</taxon>
        <taxon>Chitinophagales</taxon>
        <taxon>Chitinophagaceae</taxon>
        <taxon>Taibaiella</taxon>
    </lineage>
</organism>
<dbReference type="Pfam" id="PF01252">
    <property type="entry name" value="Peptidase_A8"/>
    <property type="match status" value="1"/>
</dbReference>
<dbReference type="HAMAP" id="MF_00161">
    <property type="entry name" value="LspA"/>
    <property type="match status" value="1"/>
</dbReference>
<keyword evidence="2 9" id="KW-1003">Cell membrane</keyword>
<evidence type="ECO:0000313" key="12">
    <source>
        <dbReference type="Proteomes" id="UP000323632"/>
    </source>
</evidence>
<evidence type="ECO:0000256" key="1">
    <source>
        <dbReference type="ARBA" id="ARBA00006139"/>
    </source>
</evidence>
<evidence type="ECO:0000256" key="2">
    <source>
        <dbReference type="ARBA" id="ARBA00022475"/>
    </source>
</evidence>
<evidence type="ECO:0000256" key="6">
    <source>
        <dbReference type="ARBA" id="ARBA00022801"/>
    </source>
</evidence>
<dbReference type="GO" id="GO:0006508">
    <property type="term" value="P:proteolysis"/>
    <property type="evidence" value="ECO:0007669"/>
    <property type="project" value="UniProtKB-KW"/>
</dbReference>
<keyword evidence="7 9" id="KW-1133">Transmembrane helix</keyword>
<dbReference type="GO" id="GO:0004190">
    <property type="term" value="F:aspartic-type endopeptidase activity"/>
    <property type="evidence" value="ECO:0007669"/>
    <property type="project" value="UniProtKB-UniRule"/>
</dbReference>
<comment type="caution">
    <text evidence="9">Lacks conserved residue(s) required for the propagation of feature annotation.</text>
</comment>
<accession>A0A5M6CM81</accession>
<dbReference type="GO" id="GO:0005886">
    <property type="term" value="C:plasma membrane"/>
    <property type="evidence" value="ECO:0007669"/>
    <property type="project" value="UniProtKB-SubCell"/>
</dbReference>
<feature type="transmembrane region" description="Helical" evidence="9">
    <location>
        <begin position="67"/>
        <end position="84"/>
    </location>
</feature>
<sequence>MKYKHLLFIVILILILDQIIKIYVKTHFLIGDPGAVHLAGNWAQLCFIENEGMAFGMTIMDNPLGKVILTLFRLVAVTFGFFWVKKLVQKGYSKGLLICAALILAGAAGNLIDSMFYGLIFTESDFMQIAQVVSPGKGYGSFLHGKVVDMFYFPMVNTVWPQWVPFVGGHALRFFEPIFNLADAAISTGVITLLVFQKKFLANHQNSKTMQQPVVEPKDIVEGKA</sequence>
<dbReference type="AlphaFoldDB" id="A0A5M6CM81"/>
<evidence type="ECO:0000256" key="9">
    <source>
        <dbReference type="HAMAP-Rule" id="MF_00161"/>
    </source>
</evidence>
<dbReference type="InterPro" id="IPR001872">
    <property type="entry name" value="Peptidase_A8"/>
</dbReference>
<evidence type="ECO:0000256" key="3">
    <source>
        <dbReference type="ARBA" id="ARBA00022670"/>
    </source>
</evidence>
<keyword evidence="4 9" id="KW-0812">Transmembrane</keyword>
<dbReference type="RefSeq" id="WP_150030689.1">
    <property type="nucleotide sequence ID" value="NZ_VWSH01000001.1"/>
</dbReference>
<protein>
    <recommendedName>
        <fullName evidence="9">Lipoprotein signal peptidase</fullName>
        <ecNumber evidence="9">3.4.23.36</ecNumber>
    </recommendedName>
    <alternativeName>
        <fullName evidence="9">Prolipoprotein signal peptidase</fullName>
    </alternativeName>
    <alternativeName>
        <fullName evidence="9">Signal peptidase II</fullName>
        <shortName evidence="9">SPase II</shortName>
    </alternativeName>
</protein>
<dbReference type="NCBIfam" id="NF011369">
    <property type="entry name" value="PRK14788.1"/>
    <property type="match status" value="1"/>
</dbReference>